<evidence type="ECO:0000256" key="10">
    <source>
        <dbReference type="ARBA" id="ARBA00022840"/>
    </source>
</evidence>
<comment type="function">
    <text evidence="14">Catalyzes the phosphorylation of D-fructose 6-phosphate to fructose 1,6-bisphosphate by ATP, the first committing step of glycolysis.</text>
</comment>
<evidence type="ECO:0000313" key="17">
    <source>
        <dbReference type="Proteomes" id="UP000019402"/>
    </source>
</evidence>
<evidence type="ECO:0000256" key="8">
    <source>
        <dbReference type="ARBA" id="ARBA00022741"/>
    </source>
</evidence>
<name>W7YSM4_9BACT</name>
<dbReference type="GO" id="GO:0046872">
    <property type="term" value="F:metal ion binding"/>
    <property type="evidence" value="ECO:0007669"/>
    <property type="project" value="UniProtKB-KW"/>
</dbReference>
<evidence type="ECO:0000259" key="15">
    <source>
        <dbReference type="Pfam" id="PF00365"/>
    </source>
</evidence>
<evidence type="ECO:0000256" key="4">
    <source>
        <dbReference type="ARBA" id="ARBA00022490"/>
    </source>
</evidence>
<feature type="binding site" description="in other chain" evidence="14">
    <location>
        <begin position="217"/>
        <end position="219"/>
    </location>
    <ligand>
        <name>ADP</name>
        <dbReference type="ChEBI" id="CHEBI:456216"/>
        <note>allosteric activator; ligand shared between dimeric partners</note>
    </ligand>
</feature>
<evidence type="ECO:0000256" key="14">
    <source>
        <dbReference type="HAMAP-Rule" id="MF_00339"/>
    </source>
</evidence>
<evidence type="ECO:0000256" key="3">
    <source>
        <dbReference type="ARBA" id="ARBA00004679"/>
    </source>
</evidence>
<dbReference type="GO" id="GO:0030388">
    <property type="term" value="P:fructose 1,6-bisphosphate metabolic process"/>
    <property type="evidence" value="ECO:0007669"/>
    <property type="project" value="TreeGrafter"/>
</dbReference>
<evidence type="ECO:0000256" key="12">
    <source>
        <dbReference type="ARBA" id="ARBA00023152"/>
    </source>
</evidence>
<evidence type="ECO:0000256" key="7">
    <source>
        <dbReference type="ARBA" id="ARBA00022723"/>
    </source>
</evidence>
<evidence type="ECO:0000256" key="13">
    <source>
        <dbReference type="ARBA" id="ARBA00048070"/>
    </source>
</evidence>
<dbReference type="GO" id="GO:0005524">
    <property type="term" value="F:ATP binding"/>
    <property type="evidence" value="ECO:0007669"/>
    <property type="project" value="UniProtKB-UniRule"/>
</dbReference>
<dbReference type="OrthoDB" id="9802503at2"/>
<dbReference type="SUPFAM" id="SSF53784">
    <property type="entry name" value="Phosphofructokinase"/>
    <property type="match status" value="1"/>
</dbReference>
<dbReference type="PROSITE" id="PS00433">
    <property type="entry name" value="PHOSPHOFRUCTOKINASE"/>
    <property type="match status" value="1"/>
</dbReference>
<dbReference type="NCBIfam" id="TIGR02482">
    <property type="entry name" value="PFKA_ATP"/>
    <property type="match status" value="1"/>
</dbReference>
<dbReference type="GO" id="GO:0016208">
    <property type="term" value="F:AMP binding"/>
    <property type="evidence" value="ECO:0007669"/>
    <property type="project" value="TreeGrafter"/>
</dbReference>
<dbReference type="PIRSF" id="PIRSF000532">
    <property type="entry name" value="ATP_PFK_prok"/>
    <property type="match status" value="1"/>
</dbReference>
<dbReference type="FunFam" id="3.40.50.460:FF:000006">
    <property type="entry name" value="ATP-dependent 6-phosphofructokinase"/>
    <property type="match status" value="1"/>
</dbReference>
<keyword evidence="11 14" id="KW-0460">Magnesium</keyword>
<comment type="cofactor">
    <cofactor evidence="1 14">
        <name>Mg(2+)</name>
        <dbReference type="ChEBI" id="CHEBI:18420"/>
    </cofactor>
</comment>
<dbReference type="AlphaFoldDB" id="W7YSM4"/>
<comment type="subunit">
    <text evidence="14">Homotetramer.</text>
</comment>
<feature type="binding site" description="in other chain" evidence="14">
    <location>
        <begin position="129"/>
        <end position="131"/>
    </location>
    <ligand>
        <name>substrate</name>
        <note>ligand shared between dimeric partners</note>
    </ligand>
</feature>
<feature type="binding site" evidence="14">
    <location>
        <begin position="24"/>
        <end position="28"/>
    </location>
    <ligand>
        <name>ADP</name>
        <dbReference type="ChEBI" id="CHEBI:456216"/>
        <note>allosteric activator; ligand shared between dimeric partners</note>
    </ligand>
</feature>
<keyword evidence="7 14" id="KW-0479">Metal-binding</keyword>
<feature type="domain" description="Phosphofructokinase" evidence="15">
    <location>
        <begin position="6"/>
        <end position="283"/>
    </location>
</feature>
<evidence type="ECO:0000256" key="1">
    <source>
        <dbReference type="ARBA" id="ARBA00001946"/>
    </source>
</evidence>
<gene>
    <name evidence="14" type="primary">pfkA</name>
    <name evidence="16" type="ORF">JCM21142_104194</name>
</gene>
<dbReference type="HAMAP" id="MF_00339">
    <property type="entry name" value="Phosphofructokinase_I_B1"/>
    <property type="match status" value="1"/>
</dbReference>
<protein>
    <recommendedName>
        <fullName evidence="14">ATP-dependent 6-phosphofructokinase</fullName>
        <shortName evidence="14">ATP-PFK</shortName>
        <shortName evidence="14">Phosphofructokinase</shortName>
        <ecNumber evidence="14">2.7.1.11</ecNumber>
    </recommendedName>
    <alternativeName>
        <fullName evidence="14">Phosphohexokinase</fullName>
    </alternativeName>
</protein>
<dbReference type="Gene3D" id="3.40.50.450">
    <property type="match status" value="1"/>
</dbReference>
<feature type="binding site" evidence="14">
    <location>
        <position position="166"/>
    </location>
    <ligand>
        <name>substrate</name>
        <note>ligand shared between dimeric partners</note>
    </ligand>
</feature>
<dbReference type="PRINTS" id="PR00476">
    <property type="entry name" value="PHFRCTKINASE"/>
</dbReference>
<keyword evidence="9 14" id="KW-0418">Kinase</keyword>
<feature type="binding site" evidence="14">
    <location>
        <begin position="105"/>
        <end position="108"/>
    </location>
    <ligand>
        <name>ATP</name>
        <dbReference type="ChEBI" id="CHEBI:30616"/>
    </ligand>
</feature>
<dbReference type="Proteomes" id="UP000019402">
    <property type="component" value="Unassembled WGS sequence"/>
</dbReference>
<accession>W7YSM4</accession>
<evidence type="ECO:0000256" key="5">
    <source>
        <dbReference type="ARBA" id="ARBA00022533"/>
    </source>
</evidence>
<sequence length="327" mass="35173">MGQVTKVGVLTSGGDAPGMNAAVRAVVRAAIFNKLKVVGIKQGYHGMIQDRMEPMTSKSVSNIIHQGGTILKSARSEGFRTPEGRKKAFENLKKSGVDGLVVIGGDGTFTGARIFSQEYNIPIVGIPGTIDNDLFGTDYTIGYDTALNTVVQAVDKIRDTASAHSRLFFIEVMGRDAGFLALRSGIASGAEAILVPEIDTDFKQLYTFLEKGFNKDKSSSIVLVAEGEKISGGAIHVAERVQKEYPDYDTRVTILGHIQRGGSPTAFDRVTASRMGVSAIEALVDDQKSIMIGLVNKEITHIPFNQALKNKKKLNPSLVELTSILSI</sequence>
<keyword evidence="12 14" id="KW-0324">Glycolysis</keyword>
<keyword evidence="5 14" id="KW-0021">Allosteric enzyme</keyword>
<comment type="subcellular location">
    <subcellularLocation>
        <location evidence="2 14">Cytoplasm</location>
    </subcellularLocation>
</comment>
<dbReference type="InterPro" id="IPR012003">
    <property type="entry name" value="ATP_PFK_prok-type"/>
</dbReference>
<comment type="caution">
    <text evidence="14">Lacks conserved residue(s) required for the propagation of feature annotation.</text>
</comment>
<feature type="binding site" evidence="14">
    <location>
        <position position="14"/>
    </location>
    <ligand>
        <name>ATP</name>
        <dbReference type="ChEBI" id="CHEBI:30616"/>
    </ligand>
</feature>
<feature type="binding site" description="in other chain" evidence="14">
    <location>
        <position position="158"/>
    </location>
    <ligand>
        <name>ADP</name>
        <dbReference type="ChEBI" id="CHEBI:456216"/>
        <note>allosteric activator; ligand shared between dimeric partners</note>
    </ligand>
</feature>
<evidence type="ECO:0000256" key="6">
    <source>
        <dbReference type="ARBA" id="ARBA00022679"/>
    </source>
</evidence>
<evidence type="ECO:0000313" key="16">
    <source>
        <dbReference type="EMBL" id="GAF05459.1"/>
    </source>
</evidence>
<reference evidence="16 17" key="1">
    <citation type="journal article" date="2014" name="Genome Announc.">
        <title>Draft Genome Sequence of Cytophaga fermentans JCM 21142T, a Facultative Anaerobe Isolated from Marine Mud.</title>
        <authorList>
            <person name="Starns D."/>
            <person name="Oshima K."/>
            <person name="Suda W."/>
            <person name="Iino T."/>
            <person name="Yuki M."/>
            <person name="Inoue J."/>
            <person name="Kitamura K."/>
            <person name="Iida T."/>
            <person name="Darby A."/>
            <person name="Hattori M."/>
            <person name="Ohkuma M."/>
        </authorList>
    </citation>
    <scope>NUCLEOTIDE SEQUENCE [LARGE SCALE GENOMIC DNA]</scope>
    <source>
        <strain evidence="16 17">JCM 21142</strain>
    </source>
</reference>
<proteinExistence type="inferred from homology"/>
<dbReference type="InterPro" id="IPR022953">
    <property type="entry name" value="ATP_PFK"/>
</dbReference>
<keyword evidence="8 14" id="KW-0547">Nucleotide-binding</keyword>
<evidence type="ECO:0000256" key="2">
    <source>
        <dbReference type="ARBA" id="ARBA00004496"/>
    </source>
</evidence>
<comment type="similarity">
    <text evidence="14">Belongs to the phosphofructokinase type A (PFKA) family. ATP-dependent PFK group I subfamily. Prokaryotic clade 'B1' sub-subfamily.</text>
</comment>
<feature type="binding site" evidence="14">
    <location>
        <position position="251"/>
    </location>
    <ligand>
        <name>substrate</name>
        <note>ligand shared between dimeric partners</note>
    </ligand>
</feature>
<feature type="binding site" description="in other chain" evidence="14">
    <location>
        <begin position="189"/>
        <end position="191"/>
    </location>
    <ligand>
        <name>ADP</name>
        <dbReference type="ChEBI" id="CHEBI:456216"/>
        <note>allosteric activator; ligand shared between dimeric partners</note>
    </ligand>
</feature>
<keyword evidence="6 14" id="KW-0808">Transferase</keyword>
<comment type="caution">
    <text evidence="16">The sequence shown here is derived from an EMBL/GenBank/DDBJ whole genome shotgun (WGS) entry which is preliminary data.</text>
</comment>
<dbReference type="Gene3D" id="3.40.50.460">
    <property type="entry name" value="Phosphofructokinase domain"/>
    <property type="match status" value="1"/>
</dbReference>
<comment type="pathway">
    <text evidence="3 14">Carbohydrate degradation; glycolysis; D-glyceraldehyde 3-phosphate and glycerone phosphate from D-glucose: step 3/4.</text>
</comment>
<feature type="binding site" description="in other chain" evidence="14">
    <location>
        <begin position="173"/>
        <end position="175"/>
    </location>
    <ligand>
        <name>substrate</name>
        <note>ligand shared between dimeric partners</note>
    </ligand>
</feature>
<dbReference type="NCBIfam" id="NF002872">
    <property type="entry name" value="PRK03202.1"/>
    <property type="match status" value="1"/>
</dbReference>
<evidence type="ECO:0000256" key="9">
    <source>
        <dbReference type="ARBA" id="ARBA00022777"/>
    </source>
</evidence>
<feature type="binding site" evidence="14">
    <location>
        <position position="106"/>
    </location>
    <ligand>
        <name>Mg(2+)</name>
        <dbReference type="ChEBI" id="CHEBI:18420"/>
        <note>catalytic</note>
    </ligand>
</feature>
<organism evidence="16 17">
    <name type="scientific">Saccharicrinis fermentans DSM 9555 = JCM 21142</name>
    <dbReference type="NCBI Taxonomy" id="869213"/>
    <lineage>
        <taxon>Bacteria</taxon>
        <taxon>Pseudomonadati</taxon>
        <taxon>Bacteroidota</taxon>
        <taxon>Bacteroidia</taxon>
        <taxon>Marinilabiliales</taxon>
        <taxon>Marinilabiliaceae</taxon>
        <taxon>Saccharicrinis</taxon>
    </lineage>
</organism>
<dbReference type="InterPro" id="IPR035966">
    <property type="entry name" value="PKF_sf"/>
</dbReference>
<dbReference type="EMBL" id="BAMD01000088">
    <property type="protein sequence ID" value="GAF05459.1"/>
    <property type="molecule type" value="Genomic_DNA"/>
</dbReference>
<dbReference type="eggNOG" id="COG0205">
    <property type="taxonomic scope" value="Bacteria"/>
</dbReference>
<dbReference type="GO" id="GO:0061621">
    <property type="term" value="P:canonical glycolysis"/>
    <property type="evidence" value="ECO:0007669"/>
    <property type="project" value="TreeGrafter"/>
</dbReference>
<dbReference type="GO" id="GO:0048029">
    <property type="term" value="F:monosaccharide binding"/>
    <property type="evidence" value="ECO:0007669"/>
    <property type="project" value="TreeGrafter"/>
</dbReference>
<feature type="binding site" description="in other chain" evidence="14">
    <location>
        <begin position="257"/>
        <end position="260"/>
    </location>
    <ligand>
        <name>substrate</name>
        <note>ligand shared between dimeric partners</note>
    </ligand>
</feature>
<dbReference type="InterPro" id="IPR012828">
    <property type="entry name" value="PFKA_ATP_prok"/>
</dbReference>
<dbReference type="InterPro" id="IPR015912">
    <property type="entry name" value="Phosphofructokinase_CS"/>
</dbReference>
<feature type="active site" description="Proton acceptor" evidence="14">
    <location>
        <position position="131"/>
    </location>
</feature>
<comment type="catalytic activity">
    <reaction evidence="13 14">
        <text>beta-D-fructose 6-phosphate + ATP = beta-D-fructose 1,6-bisphosphate + ADP + H(+)</text>
        <dbReference type="Rhea" id="RHEA:16109"/>
        <dbReference type="ChEBI" id="CHEBI:15378"/>
        <dbReference type="ChEBI" id="CHEBI:30616"/>
        <dbReference type="ChEBI" id="CHEBI:32966"/>
        <dbReference type="ChEBI" id="CHEBI:57634"/>
        <dbReference type="ChEBI" id="CHEBI:456216"/>
        <dbReference type="EC" id="2.7.1.11"/>
    </reaction>
</comment>
<feature type="binding site" description="in other chain" evidence="14">
    <location>
        <position position="215"/>
    </location>
    <ligand>
        <name>ADP</name>
        <dbReference type="ChEBI" id="CHEBI:456216"/>
        <note>allosteric activator; ligand shared between dimeric partners</note>
    </ligand>
</feature>
<keyword evidence="4 14" id="KW-0963">Cytoplasm</keyword>
<dbReference type="STRING" id="869213.GCA_000517085_03093"/>
<dbReference type="GO" id="GO:0006002">
    <property type="term" value="P:fructose 6-phosphate metabolic process"/>
    <property type="evidence" value="ECO:0007669"/>
    <property type="project" value="UniProtKB-UniRule"/>
</dbReference>
<dbReference type="GO" id="GO:0005945">
    <property type="term" value="C:6-phosphofructokinase complex"/>
    <property type="evidence" value="ECO:0007669"/>
    <property type="project" value="TreeGrafter"/>
</dbReference>
<dbReference type="GO" id="GO:0070095">
    <property type="term" value="F:fructose-6-phosphate binding"/>
    <property type="evidence" value="ECO:0007669"/>
    <property type="project" value="TreeGrafter"/>
</dbReference>
<dbReference type="PANTHER" id="PTHR13697:SF4">
    <property type="entry name" value="ATP-DEPENDENT 6-PHOSPHOFRUCTOKINASE"/>
    <property type="match status" value="1"/>
</dbReference>
<dbReference type="Pfam" id="PF00365">
    <property type="entry name" value="PFK"/>
    <property type="match status" value="1"/>
</dbReference>
<dbReference type="GO" id="GO:0042802">
    <property type="term" value="F:identical protein binding"/>
    <property type="evidence" value="ECO:0007669"/>
    <property type="project" value="TreeGrafter"/>
</dbReference>
<keyword evidence="17" id="KW-1185">Reference proteome</keyword>
<evidence type="ECO:0000256" key="11">
    <source>
        <dbReference type="ARBA" id="ARBA00022842"/>
    </source>
</evidence>
<dbReference type="FunFam" id="3.40.50.450:FF:000001">
    <property type="entry name" value="ATP-dependent 6-phosphofructokinase"/>
    <property type="match status" value="1"/>
</dbReference>
<dbReference type="PANTHER" id="PTHR13697">
    <property type="entry name" value="PHOSPHOFRUCTOKINASE"/>
    <property type="match status" value="1"/>
</dbReference>
<comment type="activity regulation">
    <text evidence="14">Allosterically activated by ADP and other diphosphonucleosides, and allosterically inhibited by phosphoenolpyruvate.</text>
</comment>
<feature type="binding site" evidence="14">
    <location>
        <begin position="75"/>
        <end position="76"/>
    </location>
    <ligand>
        <name>ATP</name>
        <dbReference type="ChEBI" id="CHEBI:30616"/>
    </ligand>
</feature>
<dbReference type="RefSeq" id="WP_027472571.1">
    <property type="nucleotide sequence ID" value="NZ_BAMD01000088.1"/>
</dbReference>
<keyword evidence="10 14" id="KW-0067">ATP-binding</keyword>
<feature type="binding site" description="in other chain" evidence="14">
    <location>
        <position position="226"/>
    </location>
    <ligand>
        <name>substrate</name>
        <note>ligand shared between dimeric partners</note>
    </ligand>
</feature>
<dbReference type="UniPathway" id="UPA00109">
    <property type="reaction ID" value="UER00182"/>
</dbReference>
<dbReference type="InterPro" id="IPR000023">
    <property type="entry name" value="Phosphofructokinase_dom"/>
</dbReference>
<dbReference type="EC" id="2.7.1.11" evidence="14"/>
<dbReference type="GO" id="GO:0003872">
    <property type="term" value="F:6-phosphofructokinase activity"/>
    <property type="evidence" value="ECO:0007669"/>
    <property type="project" value="UniProtKB-UniRule"/>
</dbReference>